<dbReference type="InterPro" id="IPR029060">
    <property type="entry name" value="PIN-like_dom_sf"/>
</dbReference>
<name>A0ABT8SE59_9BURK</name>
<evidence type="ECO:0000256" key="1">
    <source>
        <dbReference type="ARBA" id="ARBA00001946"/>
    </source>
</evidence>
<dbReference type="InterPro" id="IPR002716">
    <property type="entry name" value="PIN_dom"/>
</dbReference>
<dbReference type="PANTHER" id="PTHR33653:SF1">
    <property type="entry name" value="RIBONUCLEASE VAPC2"/>
    <property type="match status" value="1"/>
</dbReference>
<protein>
    <submittedName>
        <fullName evidence="9">Type II toxin-antitoxin system VapC family toxin</fullName>
    </submittedName>
</protein>
<sequence>MMYVLDTNVLSELRPGKAQQSQEVRAWAAGFPHSQFFVSAVTILEQEMGILQLERRTPPEGSALRAWFEAMWKAFDGRVLPFTGEVAMRCAAMHVPNRRAFRDSMIAATTLEHGFTLVTRNVRDFEGTGIKLVNPWEQM</sequence>
<dbReference type="EMBL" id="JAUKVY010000022">
    <property type="protein sequence ID" value="MDO1535746.1"/>
    <property type="molecule type" value="Genomic_DNA"/>
</dbReference>
<comment type="cofactor">
    <cofactor evidence="1">
        <name>Mg(2+)</name>
        <dbReference type="ChEBI" id="CHEBI:18420"/>
    </cofactor>
</comment>
<proteinExistence type="inferred from homology"/>
<reference evidence="9" key="1">
    <citation type="submission" date="2023-06" db="EMBL/GenBank/DDBJ databases">
        <authorList>
            <person name="Jiang Y."/>
            <person name="Liu Q."/>
        </authorList>
    </citation>
    <scope>NUCLEOTIDE SEQUENCE</scope>
    <source>
        <strain evidence="9">CGMCC 1.12090</strain>
    </source>
</reference>
<keyword evidence="10" id="KW-1185">Reference proteome</keyword>
<comment type="caution">
    <text evidence="9">The sequence shown here is derived from an EMBL/GenBank/DDBJ whole genome shotgun (WGS) entry which is preliminary data.</text>
</comment>
<dbReference type="Pfam" id="PF01850">
    <property type="entry name" value="PIN"/>
    <property type="match status" value="1"/>
</dbReference>
<evidence type="ECO:0000256" key="4">
    <source>
        <dbReference type="ARBA" id="ARBA00022723"/>
    </source>
</evidence>
<evidence type="ECO:0000256" key="7">
    <source>
        <dbReference type="ARBA" id="ARBA00038093"/>
    </source>
</evidence>
<evidence type="ECO:0000256" key="5">
    <source>
        <dbReference type="ARBA" id="ARBA00022801"/>
    </source>
</evidence>
<dbReference type="SUPFAM" id="SSF88723">
    <property type="entry name" value="PIN domain-like"/>
    <property type="match status" value="1"/>
</dbReference>
<comment type="similarity">
    <text evidence="7">Belongs to the PINc/VapC protein family.</text>
</comment>
<dbReference type="Proteomes" id="UP001169027">
    <property type="component" value="Unassembled WGS sequence"/>
</dbReference>
<evidence type="ECO:0000256" key="6">
    <source>
        <dbReference type="ARBA" id="ARBA00022842"/>
    </source>
</evidence>
<evidence type="ECO:0000256" key="2">
    <source>
        <dbReference type="ARBA" id="ARBA00022649"/>
    </source>
</evidence>
<keyword evidence="5" id="KW-0378">Hydrolase</keyword>
<keyword evidence="6" id="KW-0460">Magnesium</keyword>
<keyword evidence="4" id="KW-0479">Metal-binding</keyword>
<evidence type="ECO:0000313" key="10">
    <source>
        <dbReference type="Proteomes" id="UP001169027"/>
    </source>
</evidence>
<dbReference type="Gene3D" id="3.40.50.1010">
    <property type="entry name" value="5'-nuclease"/>
    <property type="match status" value="1"/>
</dbReference>
<organism evidence="9 10">
    <name type="scientific">Variovorax ginsengisoli</name>
    <dbReference type="NCBI Taxonomy" id="363844"/>
    <lineage>
        <taxon>Bacteria</taxon>
        <taxon>Pseudomonadati</taxon>
        <taxon>Pseudomonadota</taxon>
        <taxon>Betaproteobacteria</taxon>
        <taxon>Burkholderiales</taxon>
        <taxon>Comamonadaceae</taxon>
        <taxon>Variovorax</taxon>
    </lineage>
</organism>
<gene>
    <name evidence="9" type="ORF">Q2T77_26025</name>
</gene>
<dbReference type="InterPro" id="IPR050556">
    <property type="entry name" value="Type_II_TA_system_RNase"/>
</dbReference>
<keyword evidence="3" id="KW-0540">Nuclease</keyword>
<dbReference type="PANTHER" id="PTHR33653">
    <property type="entry name" value="RIBONUCLEASE VAPC2"/>
    <property type="match status" value="1"/>
</dbReference>
<evidence type="ECO:0000259" key="8">
    <source>
        <dbReference type="Pfam" id="PF01850"/>
    </source>
</evidence>
<evidence type="ECO:0000256" key="3">
    <source>
        <dbReference type="ARBA" id="ARBA00022722"/>
    </source>
</evidence>
<evidence type="ECO:0000313" key="9">
    <source>
        <dbReference type="EMBL" id="MDO1535746.1"/>
    </source>
</evidence>
<accession>A0ABT8SE59</accession>
<feature type="domain" description="PIN" evidence="8">
    <location>
        <begin position="3"/>
        <end position="125"/>
    </location>
</feature>
<keyword evidence="2" id="KW-1277">Toxin-antitoxin system</keyword>
<dbReference type="CDD" id="cd18746">
    <property type="entry name" value="PIN_VapC4-5_FitB-like"/>
    <property type="match status" value="1"/>
</dbReference>